<protein>
    <submittedName>
        <fullName evidence="2">Uncharacterized protein</fullName>
    </submittedName>
</protein>
<name>A0AC35FHK7_9BILA</name>
<reference evidence="2" key="1">
    <citation type="submission" date="2022-11" db="UniProtKB">
        <authorList>
            <consortium name="WormBaseParasite"/>
        </authorList>
    </citation>
    <scope>IDENTIFICATION</scope>
</reference>
<evidence type="ECO:0000313" key="2">
    <source>
        <dbReference type="WBParaSite" id="PS1159_v2.g16921.t1"/>
    </source>
</evidence>
<sequence>MKAEMEKYKAKSARDDSTIKSLRNLLLNVRDMYQETCEKIEKQNQMILQLETAHGTLFEENVELKKDIKRMQNEITTQKFDQPVNHISLFQELQEFNDEIDQTSQSCIEKPEVPRGSKFMQNLAEHQSYETESKAEKPSITPLAAAAVS</sequence>
<evidence type="ECO:0000313" key="1">
    <source>
        <dbReference type="Proteomes" id="UP000887580"/>
    </source>
</evidence>
<organism evidence="1 2">
    <name type="scientific">Panagrolaimus sp. PS1159</name>
    <dbReference type="NCBI Taxonomy" id="55785"/>
    <lineage>
        <taxon>Eukaryota</taxon>
        <taxon>Metazoa</taxon>
        <taxon>Ecdysozoa</taxon>
        <taxon>Nematoda</taxon>
        <taxon>Chromadorea</taxon>
        <taxon>Rhabditida</taxon>
        <taxon>Tylenchina</taxon>
        <taxon>Panagrolaimomorpha</taxon>
        <taxon>Panagrolaimoidea</taxon>
        <taxon>Panagrolaimidae</taxon>
        <taxon>Panagrolaimus</taxon>
    </lineage>
</organism>
<dbReference type="Proteomes" id="UP000887580">
    <property type="component" value="Unplaced"/>
</dbReference>
<proteinExistence type="predicted"/>
<dbReference type="WBParaSite" id="PS1159_v2.g16921.t1">
    <property type="protein sequence ID" value="PS1159_v2.g16921.t1"/>
    <property type="gene ID" value="PS1159_v2.g16921"/>
</dbReference>
<accession>A0AC35FHK7</accession>